<feature type="domain" description="DUF4470" evidence="1">
    <location>
        <begin position="1"/>
        <end position="96"/>
    </location>
</feature>
<reference evidence="3" key="2">
    <citation type="submission" date="2015-01" db="EMBL/GenBank/DDBJ databases">
        <title>Evolutionary Origins and Diversification of the Mycorrhizal Mutualists.</title>
        <authorList>
            <consortium name="DOE Joint Genome Institute"/>
            <consortium name="Mycorrhizal Genomics Consortium"/>
            <person name="Kohler A."/>
            <person name="Kuo A."/>
            <person name="Nagy L.G."/>
            <person name="Floudas D."/>
            <person name="Copeland A."/>
            <person name="Barry K.W."/>
            <person name="Cichocki N."/>
            <person name="Veneault-Fourrey C."/>
            <person name="LaButti K."/>
            <person name="Lindquist E.A."/>
            <person name="Lipzen A."/>
            <person name="Lundell T."/>
            <person name="Morin E."/>
            <person name="Murat C."/>
            <person name="Riley R."/>
            <person name="Ohm R."/>
            <person name="Sun H."/>
            <person name="Tunlid A."/>
            <person name="Henrissat B."/>
            <person name="Grigoriev I.V."/>
            <person name="Hibbett D.S."/>
            <person name="Martin F."/>
        </authorList>
    </citation>
    <scope>NUCLEOTIDE SEQUENCE [LARGE SCALE GENOMIC DNA]</scope>
    <source>
        <strain evidence="3">MUT 4182</strain>
    </source>
</reference>
<protein>
    <recommendedName>
        <fullName evidence="1">DUF4470 domain-containing protein</fullName>
    </recommendedName>
</protein>
<gene>
    <name evidence="2" type="ORF">M407DRAFT_22966</name>
</gene>
<accession>A0A0C3M272</accession>
<sequence length="478" mass="54670">MPAADILNIAMNEGSAAKDQDFSLCFAASGDLRNVIKTVNGLPQDYSGHLKLVINDLHPQVAIRNVVLLCMLLDPSGPSEEFTAEVVLHTLYSARLTPSQASFVQSWVDRIDSMDPDSEGIFNGQMEFGPRCDLGWLYPRDVASLLKLIKKPSYTTSQAEANRLGVMLSPQRIDYRERYIWTQRPRHRLGYTYWRKTGLLLPIGQPLDSFDTVNRLLYSEDGEWLLKDNASPATAWDPLEVDKTRQRSKLPEEDYMGNLFFHIKHQLVEFIKRVRSFKLKVFLFSIDLLVLPEFLNLLGKETRQIKFDRVETSNVMDTLGPSPILASWGPRLNRDNPHSCLLMYSMNWAMKIPGGHVESLGRDKVQKTMMQVATYLGFKKGMKVDKPPPMGQLTTNLGAFFDTRPGFSRYLRENGVQEACQAFGVRERKVPRILPPRIGVGIKDFDSPKITITLEQWYWIGCIQYPTWHERFLEFEAS</sequence>
<evidence type="ECO:0000313" key="3">
    <source>
        <dbReference type="Proteomes" id="UP000054248"/>
    </source>
</evidence>
<dbReference type="InterPro" id="IPR027974">
    <property type="entry name" value="DUF4470"/>
</dbReference>
<keyword evidence="3" id="KW-1185">Reference proteome</keyword>
<evidence type="ECO:0000259" key="1">
    <source>
        <dbReference type="Pfam" id="PF14737"/>
    </source>
</evidence>
<dbReference type="HOGENOM" id="CLU_018400_1_0_1"/>
<organism evidence="2 3">
    <name type="scientific">Tulasnella calospora MUT 4182</name>
    <dbReference type="NCBI Taxonomy" id="1051891"/>
    <lineage>
        <taxon>Eukaryota</taxon>
        <taxon>Fungi</taxon>
        <taxon>Dikarya</taxon>
        <taxon>Basidiomycota</taxon>
        <taxon>Agaricomycotina</taxon>
        <taxon>Agaricomycetes</taxon>
        <taxon>Cantharellales</taxon>
        <taxon>Tulasnellaceae</taxon>
        <taxon>Tulasnella</taxon>
    </lineage>
</organism>
<dbReference type="Pfam" id="PF14737">
    <property type="entry name" value="DUF4470"/>
    <property type="match status" value="1"/>
</dbReference>
<reference evidence="2 3" key="1">
    <citation type="submission" date="2014-04" db="EMBL/GenBank/DDBJ databases">
        <authorList>
            <consortium name="DOE Joint Genome Institute"/>
            <person name="Kuo A."/>
            <person name="Girlanda M."/>
            <person name="Perotto S."/>
            <person name="Kohler A."/>
            <person name="Nagy L.G."/>
            <person name="Floudas D."/>
            <person name="Copeland A."/>
            <person name="Barry K.W."/>
            <person name="Cichocki N."/>
            <person name="Veneault-Fourrey C."/>
            <person name="LaButti K."/>
            <person name="Lindquist E.A."/>
            <person name="Lipzen A."/>
            <person name="Lundell T."/>
            <person name="Morin E."/>
            <person name="Murat C."/>
            <person name="Sun H."/>
            <person name="Tunlid A."/>
            <person name="Henrissat B."/>
            <person name="Grigoriev I.V."/>
            <person name="Hibbett D.S."/>
            <person name="Martin F."/>
            <person name="Nordberg H.P."/>
            <person name="Cantor M.N."/>
            <person name="Hua S.X."/>
        </authorList>
    </citation>
    <scope>NUCLEOTIDE SEQUENCE [LARGE SCALE GENOMIC DNA]</scope>
    <source>
        <strain evidence="2 3">MUT 4182</strain>
    </source>
</reference>
<proteinExistence type="predicted"/>
<name>A0A0C3M272_9AGAM</name>
<evidence type="ECO:0000313" key="2">
    <source>
        <dbReference type="EMBL" id="KIO27792.1"/>
    </source>
</evidence>
<dbReference type="EMBL" id="KN823003">
    <property type="protein sequence ID" value="KIO27792.1"/>
    <property type="molecule type" value="Genomic_DNA"/>
</dbReference>
<dbReference type="AlphaFoldDB" id="A0A0C3M272"/>
<dbReference type="Proteomes" id="UP000054248">
    <property type="component" value="Unassembled WGS sequence"/>
</dbReference>
<dbReference type="OrthoDB" id="5282002at2759"/>